<dbReference type="PANTHER" id="PTHR31902:SF7">
    <property type="entry name" value="ALTERED INHERITANCE OF MITOCHONDRIA PROTEIN 32"/>
    <property type="match status" value="1"/>
</dbReference>
<dbReference type="InterPro" id="IPR009737">
    <property type="entry name" value="Aim32/Apd1-like"/>
</dbReference>
<protein>
    <recommendedName>
        <fullName evidence="2">Altered inheritance of mitochondria protein 32</fullName>
    </recommendedName>
</protein>
<evidence type="ECO:0000256" key="1">
    <source>
        <dbReference type="ARBA" id="ARBA00038208"/>
    </source>
</evidence>
<dbReference type="EMBL" id="JAVRRD010000007">
    <property type="protein sequence ID" value="KAK5056653.1"/>
    <property type="molecule type" value="Genomic_DNA"/>
</dbReference>
<proteinExistence type="inferred from homology"/>
<dbReference type="GeneID" id="89980332"/>
<accession>A0AAV9NFT7</accession>
<organism evidence="4 5">
    <name type="scientific">Exophiala bonariae</name>
    <dbReference type="NCBI Taxonomy" id="1690606"/>
    <lineage>
        <taxon>Eukaryota</taxon>
        <taxon>Fungi</taxon>
        <taxon>Dikarya</taxon>
        <taxon>Ascomycota</taxon>
        <taxon>Pezizomycotina</taxon>
        <taxon>Eurotiomycetes</taxon>
        <taxon>Chaetothyriomycetidae</taxon>
        <taxon>Chaetothyriales</taxon>
        <taxon>Herpotrichiellaceae</taxon>
        <taxon>Exophiala</taxon>
    </lineage>
</organism>
<feature type="region of interest" description="Disordered" evidence="3">
    <location>
        <begin position="283"/>
        <end position="309"/>
    </location>
</feature>
<sequence length="404" mass="43217">MNKISKRCLATSALGKRSRNVTLATPPPPFPVIPTCPSPTCQCSPTPADLDIDRTRDLNGSMSPYAQHLLISTGRKDWTSRIEDERDTAPWGRFTAEMKAILGRGGEFHDPYNNILLSTSSFTPWAQPELQQQHNPSSSRRATQPPPDPDRGPEPQIDALLFPAFKHLRGLTTSPTLLQTLTRAYLLPTTLHPIHAPETLSTSALRSKTRDASLASTLPIGVADITTPTILICSHGQRDSRCGVLGPLLQREFATYIDRRHREIPSGLAAVAETGVFTASASEATATGGSGGGGGGGAPNTDSKSRSPVPINVGTVSHVGGHKWAGNVIVYIPPNAVVVNADAGAGADVTPQQQPHPLVGKGIWYGRVEPRHVQGIVEETVLRGRVIKELFRGGVDRAGKVIRL</sequence>
<reference evidence="4 5" key="1">
    <citation type="submission" date="2023-08" db="EMBL/GenBank/DDBJ databases">
        <title>Black Yeasts Isolated from many extreme environments.</title>
        <authorList>
            <person name="Coleine C."/>
            <person name="Stajich J.E."/>
            <person name="Selbmann L."/>
        </authorList>
    </citation>
    <scope>NUCLEOTIDE SEQUENCE [LARGE SCALE GENOMIC DNA]</scope>
    <source>
        <strain evidence="4 5">CCFEE 5792</strain>
    </source>
</reference>
<evidence type="ECO:0000313" key="4">
    <source>
        <dbReference type="EMBL" id="KAK5056653.1"/>
    </source>
</evidence>
<keyword evidence="5" id="KW-1185">Reference proteome</keyword>
<dbReference type="Gene3D" id="3.40.30.10">
    <property type="entry name" value="Glutaredoxin"/>
    <property type="match status" value="1"/>
</dbReference>
<comment type="similarity">
    <text evidence="1">Belongs to the AIM32 family.</text>
</comment>
<dbReference type="PANTHER" id="PTHR31902">
    <property type="entry name" value="ACTIN PATCHES DISTAL PROTEIN 1"/>
    <property type="match status" value="1"/>
</dbReference>
<feature type="region of interest" description="Disordered" evidence="3">
    <location>
        <begin position="127"/>
        <end position="156"/>
    </location>
</feature>
<dbReference type="SUPFAM" id="SSF52833">
    <property type="entry name" value="Thioredoxin-like"/>
    <property type="match status" value="1"/>
</dbReference>
<evidence type="ECO:0000256" key="3">
    <source>
        <dbReference type="SAM" id="MobiDB-lite"/>
    </source>
</evidence>
<feature type="compositionally biased region" description="Gly residues" evidence="3">
    <location>
        <begin position="288"/>
        <end position="298"/>
    </location>
</feature>
<comment type="caution">
    <text evidence="4">The sequence shown here is derived from an EMBL/GenBank/DDBJ whole genome shotgun (WGS) entry which is preliminary data.</text>
</comment>
<gene>
    <name evidence="4" type="ORF">LTR84_012185</name>
</gene>
<evidence type="ECO:0000313" key="5">
    <source>
        <dbReference type="Proteomes" id="UP001358417"/>
    </source>
</evidence>
<dbReference type="AlphaFoldDB" id="A0AAV9NFT7"/>
<evidence type="ECO:0000256" key="2">
    <source>
        <dbReference type="ARBA" id="ARBA00040895"/>
    </source>
</evidence>
<feature type="compositionally biased region" description="Polar residues" evidence="3">
    <location>
        <begin position="127"/>
        <end position="142"/>
    </location>
</feature>
<dbReference type="Pfam" id="PF06999">
    <property type="entry name" value="Suc_Fer-like"/>
    <property type="match status" value="1"/>
</dbReference>
<dbReference type="InterPro" id="IPR036249">
    <property type="entry name" value="Thioredoxin-like_sf"/>
</dbReference>
<name>A0AAV9NFT7_9EURO</name>
<dbReference type="CDD" id="cd03062">
    <property type="entry name" value="TRX_Fd_Sucrase"/>
    <property type="match status" value="1"/>
</dbReference>
<dbReference type="Proteomes" id="UP001358417">
    <property type="component" value="Unassembled WGS sequence"/>
</dbReference>
<dbReference type="RefSeq" id="XP_064708369.1">
    <property type="nucleotide sequence ID" value="XM_064855709.1"/>
</dbReference>